<evidence type="ECO:0000256" key="2">
    <source>
        <dbReference type="ARBA" id="ARBA00022692"/>
    </source>
</evidence>
<dbReference type="Proteomes" id="UP000249518">
    <property type="component" value="Unassembled WGS sequence"/>
</dbReference>
<dbReference type="SMART" id="SM00382">
    <property type="entry name" value="AAA"/>
    <property type="match status" value="1"/>
</dbReference>
<feature type="transmembrane region" description="Helical" evidence="7">
    <location>
        <begin position="161"/>
        <end position="181"/>
    </location>
</feature>
<dbReference type="SUPFAM" id="SSF90123">
    <property type="entry name" value="ABC transporter transmembrane region"/>
    <property type="match status" value="1"/>
</dbReference>
<comment type="caution">
    <text evidence="10">The sequence shown here is derived from an EMBL/GenBank/DDBJ whole genome shotgun (WGS) entry which is preliminary data.</text>
</comment>
<dbReference type="InterPro" id="IPR027417">
    <property type="entry name" value="P-loop_NTPase"/>
</dbReference>
<organism evidence="10 11">
    <name type="scientific">Flavobacterium lacus</name>
    <dbReference type="NCBI Taxonomy" id="1353778"/>
    <lineage>
        <taxon>Bacteria</taxon>
        <taxon>Pseudomonadati</taxon>
        <taxon>Bacteroidota</taxon>
        <taxon>Flavobacteriia</taxon>
        <taxon>Flavobacteriales</taxon>
        <taxon>Flavobacteriaceae</taxon>
        <taxon>Flavobacterium</taxon>
    </lineage>
</organism>
<evidence type="ECO:0000256" key="6">
    <source>
        <dbReference type="ARBA" id="ARBA00023136"/>
    </source>
</evidence>
<dbReference type="OrthoDB" id="311344at2"/>
<dbReference type="PROSITE" id="PS50893">
    <property type="entry name" value="ABC_TRANSPORTER_2"/>
    <property type="match status" value="1"/>
</dbReference>
<keyword evidence="11" id="KW-1185">Reference proteome</keyword>
<feature type="transmembrane region" description="Helical" evidence="7">
    <location>
        <begin position="247"/>
        <end position="270"/>
    </location>
</feature>
<evidence type="ECO:0000256" key="4">
    <source>
        <dbReference type="ARBA" id="ARBA00022840"/>
    </source>
</evidence>
<evidence type="ECO:0000256" key="7">
    <source>
        <dbReference type="SAM" id="Phobius"/>
    </source>
</evidence>
<protein>
    <submittedName>
        <fullName evidence="10">ABC-type bacteriocin/lantibiotic exporter with double-glycine peptidase domain</fullName>
    </submittedName>
</protein>
<evidence type="ECO:0000256" key="1">
    <source>
        <dbReference type="ARBA" id="ARBA00004651"/>
    </source>
</evidence>
<keyword evidence="2 7" id="KW-0812">Transmembrane</keyword>
<dbReference type="EMBL" id="QLSV01000007">
    <property type="protein sequence ID" value="RAR47799.1"/>
    <property type="molecule type" value="Genomic_DNA"/>
</dbReference>
<evidence type="ECO:0000313" key="10">
    <source>
        <dbReference type="EMBL" id="RAR47799.1"/>
    </source>
</evidence>
<dbReference type="GO" id="GO:0005524">
    <property type="term" value="F:ATP binding"/>
    <property type="evidence" value="ECO:0007669"/>
    <property type="project" value="UniProtKB-KW"/>
</dbReference>
<evidence type="ECO:0000313" key="11">
    <source>
        <dbReference type="Proteomes" id="UP000249518"/>
    </source>
</evidence>
<reference evidence="10 11" key="1">
    <citation type="submission" date="2018-06" db="EMBL/GenBank/DDBJ databases">
        <title>Genomic Encyclopedia of Type Strains, Phase III (KMG-III): the genomes of soil and plant-associated and newly described type strains.</title>
        <authorList>
            <person name="Whitman W."/>
        </authorList>
    </citation>
    <scope>NUCLEOTIDE SEQUENCE [LARGE SCALE GENOMIC DNA]</scope>
    <source>
        <strain evidence="10 11">CGMCC 1.12504</strain>
    </source>
</reference>
<dbReference type="GO" id="GO:0016887">
    <property type="term" value="F:ATP hydrolysis activity"/>
    <property type="evidence" value="ECO:0007669"/>
    <property type="project" value="InterPro"/>
</dbReference>
<dbReference type="SUPFAM" id="SSF52540">
    <property type="entry name" value="P-loop containing nucleoside triphosphate hydrolases"/>
    <property type="match status" value="1"/>
</dbReference>
<gene>
    <name evidence="10" type="ORF">B0I10_10773</name>
</gene>
<evidence type="ECO:0000256" key="3">
    <source>
        <dbReference type="ARBA" id="ARBA00022741"/>
    </source>
</evidence>
<keyword evidence="5 7" id="KW-1133">Transmembrane helix</keyword>
<dbReference type="AlphaFoldDB" id="A0A328WY41"/>
<dbReference type="GO" id="GO:0015421">
    <property type="term" value="F:ABC-type oligopeptide transporter activity"/>
    <property type="evidence" value="ECO:0007669"/>
    <property type="project" value="TreeGrafter"/>
</dbReference>
<feature type="transmembrane region" description="Helical" evidence="7">
    <location>
        <begin position="57"/>
        <end position="77"/>
    </location>
</feature>
<dbReference type="Pfam" id="PF00005">
    <property type="entry name" value="ABC_tran"/>
    <property type="match status" value="1"/>
</dbReference>
<dbReference type="RefSeq" id="WP_112086081.1">
    <property type="nucleotide sequence ID" value="NZ_QLSV01000007.1"/>
</dbReference>
<feature type="domain" description="ABC transporter" evidence="8">
    <location>
        <begin position="338"/>
        <end position="556"/>
    </location>
</feature>
<dbReference type="Gene3D" id="1.20.1560.10">
    <property type="entry name" value="ABC transporter type 1, transmembrane domain"/>
    <property type="match status" value="1"/>
</dbReference>
<dbReference type="InterPro" id="IPR003593">
    <property type="entry name" value="AAA+_ATPase"/>
</dbReference>
<dbReference type="PROSITE" id="PS50929">
    <property type="entry name" value="ABC_TM1F"/>
    <property type="match status" value="1"/>
</dbReference>
<dbReference type="InterPro" id="IPR039421">
    <property type="entry name" value="Type_1_exporter"/>
</dbReference>
<keyword evidence="4" id="KW-0067">ATP-binding</keyword>
<keyword evidence="3" id="KW-0547">Nucleotide-binding</keyword>
<comment type="subcellular location">
    <subcellularLocation>
        <location evidence="1">Cell membrane</location>
        <topology evidence="1">Multi-pass membrane protein</topology>
    </subcellularLocation>
</comment>
<dbReference type="PANTHER" id="PTHR43394">
    <property type="entry name" value="ATP-DEPENDENT PERMEASE MDL1, MITOCHONDRIAL"/>
    <property type="match status" value="1"/>
</dbReference>
<dbReference type="InterPro" id="IPR011527">
    <property type="entry name" value="ABC1_TM_dom"/>
</dbReference>
<dbReference type="Gene3D" id="3.40.50.300">
    <property type="entry name" value="P-loop containing nucleotide triphosphate hydrolases"/>
    <property type="match status" value="1"/>
</dbReference>
<evidence type="ECO:0000256" key="5">
    <source>
        <dbReference type="ARBA" id="ARBA00022989"/>
    </source>
</evidence>
<feature type="transmembrane region" description="Helical" evidence="7">
    <location>
        <begin position="276"/>
        <end position="293"/>
    </location>
</feature>
<dbReference type="InterPro" id="IPR003439">
    <property type="entry name" value="ABC_transporter-like_ATP-bd"/>
</dbReference>
<evidence type="ECO:0000259" key="8">
    <source>
        <dbReference type="PROSITE" id="PS50893"/>
    </source>
</evidence>
<evidence type="ECO:0000259" key="9">
    <source>
        <dbReference type="PROSITE" id="PS50929"/>
    </source>
</evidence>
<sequence>MEKASKSPLNRFINLLKLDKKDIYQVFFYAIFSGLVSLSLPLGIQAIINLIQGGRVSLSWIILVVIVILGVVFNGILKLMQLRITETIQQKIFIRSSFEFSYRFPKIKYTEFHNNYPPELANRFFDTITVQKSVAKLIMDYSESILQIIFGLLLLSVYHPLFIMFGLLLFIVLYLIFRVSFEVGLKTSLTESKYKYKVAHWIQEISRNYFGFKNKTEAEFALTKNDKLVSEYLKSRESHFEVIKRQFIQLIGFKALISAGLLLIGGYLVINQQLNIGQFVAAEIIILLVINSVEKIIVGLETFYDVLTSIEKIGQVVDMEIEEFETHESTYCYKNVHFEIDELNFVFPDSNKKILNAVSFHINQGEKIYLDGKNGSGKTTLLRILAGLIHSNGSSIYINDEQYNKINIEQYRAQIGIITEGQTLFEGSILENITFRNPTISTEKLKLVLEKIKLTEVIKKMPKGLDEKILTEGKQLPSSLAQKILLARAIVNDPLVLFLENPFDKMDEDESREIIDFILSKENNWTLIVTSKNEYWKQKCDRIITLDKGKLISDTN</sequence>
<name>A0A328WY41_9FLAO</name>
<keyword evidence="6 7" id="KW-0472">Membrane</keyword>
<dbReference type="GO" id="GO:0005886">
    <property type="term" value="C:plasma membrane"/>
    <property type="evidence" value="ECO:0007669"/>
    <property type="project" value="UniProtKB-SubCell"/>
</dbReference>
<proteinExistence type="predicted"/>
<feature type="transmembrane region" description="Helical" evidence="7">
    <location>
        <begin position="26"/>
        <end position="51"/>
    </location>
</feature>
<dbReference type="PANTHER" id="PTHR43394:SF4">
    <property type="entry name" value="TOXIN SECRETION ABC TRANSPORTER ATP-BINDING PROTEIN"/>
    <property type="match status" value="1"/>
</dbReference>
<accession>A0A328WY41</accession>
<dbReference type="InterPro" id="IPR036640">
    <property type="entry name" value="ABC1_TM_sf"/>
</dbReference>
<feature type="domain" description="ABC transmembrane type-1" evidence="9">
    <location>
        <begin position="26"/>
        <end position="305"/>
    </location>
</feature>